<protein>
    <recommendedName>
        <fullName evidence="4">Cardiolipin synthase N-terminal domain-containing protein</fullName>
    </recommendedName>
</protein>
<evidence type="ECO:0000313" key="2">
    <source>
        <dbReference type="EMBL" id="MBA5630064.1"/>
    </source>
</evidence>
<keyword evidence="1" id="KW-0812">Transmembrane</keyword>
<reference evidence="2 3" key="1">
    <citation type="submission" date="2020-07" db="EMBL/GenBank/DDBJ databases">
        <title>Moheibacter lacus sp. nov., a member of the family Flavobacteriaceae isolated from freshwater lake sediment.</title>
        <authorList>
            <person name="Liu Y."/>
        </authorList>
    </citation>
    <scope>NUCLEOTIDE SEQUENCE [LARGE SCALE GENOMIC DNA]</scope>
    <source>
        <strain evidence="2 3">BDHS18</strain>
    </source>
</reference>
<feature type="transmembrane region" description="Helical" evidence="1">
    <location>
        <begin position="100"/>
        <end position="119"/>
    </location>
</feature>
<comment type="caution">
    <text evidence="2">The sequence shown here is derived from an EMBL/GenBank/DDBJ whole genome shotgun (WGS) entry which is preliminary data.</text>
</comment>
<evidence type="ECO:0000256" key="1">
    <source>
        <dbReference type="SAM" id="Phobius"/>
    </source>
</evidence>
<dbReference type="Proteomes" id="UP000552241">
    <property type="component" value="Unassembled WGS sequence"/>
</dbReference>
<sequence length="132" mass="14926">MLNNKSLQAFLAIGPIVLFVMLMMAYFVFFFTMISSAQSLENFDENGSAPFPTEFFAGFGVFFVLILLTVFLSFFSLIYFIIHAAKNPHLDGENSNMKIVWILILAFLSGIGQLVYWIVEIKSKNPKPVIPN</sequence>
<dbReference type="RefSeq" id="WP_182043670.1">
    <property type="nucleotide sequence ID" value="NZ_JACDZE010000003.1"/>
</dbReference>
<feature type="transmembrane region" description="Helical" evidence="1">
    <location>
        <begin position="12"/>
        <end position="35"/>
    </location>
</feature>
<proteinExistence type="predicted"/>
<name>A0A838ZSV5_9FLAO</name>
<keyword evidence="3" id="KW-1185">Reference proteome</keyword>
<accession>A0A838ZSV5</accession>
<feature type="transmembrane region" description="Helical" evidence="1">
    <location>
        <begin position="55"/>
        <end position="80"/>
    </location>
</feature>
<keyword evidence="1" id="KW-0472">Membrane</keyword>
<dbReference type="EMBL" id="JACDZE010000003">
    <property type="protein sequence ID" value="MBA5630064.1"/>
    <property type="molecule type" value="Genomic_DNA"/>
</dbReference>
<gene>
    <name evidence="2" type="ORF">HU137_09800</name>
</gene>
<dbReference type="AlphaFoldDB" id="A0A838ZSV5"/>
<organism evidence="2 3">
    <name type="scientific">Moheibacter lacus</name>
    <dbReference type="NCBI Taxonomy" id="2745851"/>
    <lineage>
        <taxon>Bacteria</taxon>
        <taxon>Pseudomonadati</taxon>
        <taxon>Bacteroidota</taxon>
        <taxon>Flavobacteriia</taxon>
        <taxon>Flavobacteriales</taxon>
        <taxon>Weeksellaceae</taxon>
        <taxon>Moheibacter</taxon>
    </lineage>
</organism>
<evidence type="ECO:0000313" key="3">
    <source>
        <dbReference type="Proteomes" id="UP000552241"/>
    </source>
</evidence>
<evidence type="ECO:0008006" key="4">
    <source>
        <dbReference type="Google" id="ProtNLM"/>
    </source>
</evidence>
<keyword evidence="1" id="KW-1133">Transmembrane helix</keyword>